<keyword evidence="2" id="KW-1185">Reference proteome</keyword>
<dbReference type="OrthoDB" id="4373801at2"/>
<accession>A0A4R8XWN8</accession>
<evidence type="ECO:0000313" key="1">
    <source>
        <dbReference type="EMBL" id="TFC83301.1"/>
    </source>
</evidence>
<comment type="caution">
    <text evidence="1">The sequence shown here is derived from an EMBL/GenBank/DDBJ whole genome shotgun (WGS) entry which is preliminary data.</text>
</comment>
<dbReference type="Proteomes" id="UP000298433">
    <property type="component" value="Unassembled WGS sequence"/>
</dbReference>
<reference evidence="1 2" key="1">
    <citation type="submission" date="2019-03" db="EMBL/GenBank/DDBJ databases">
        <title>Genomics of glacier-inhabiting Cryobacterium strains.</title>
        <authorList>
            <person name="Liu Q."/>
            <person name="Xin Y.-H."/>
        </authorList>
    </citation>
    <scope>NUCLEOTIDE SEQUENCE [LARGE SCALE GENOMIC DNA]</scope>
    <source>
        <strain evidence="1 2">TMT2-48-2</strain>
    </source>
</reference>
<gene>
    <name evidence="1" type="ORF">E3T23_02730</name>
</gene>
<sequence>MNHDEIPVEETKENYFDPKNSEAVPGWFRHLDTLQKDQGEEERLLVSLRAPGHSKRELGRWKILLAERDLGTKLAYLAKGHTDGWAIGLKMKTLPRERLEELAATTAEILTSWCEAETN</sequence>
<proteinExistence type="predicted"/>
<dbReference type="RefSeq" id="WP_134368869.1">
    <property type="nucleotide sequence ID" value="NZ_SOGN01000016.1"/>
</dbReference>
<dbReference type="AlphaFoldDB" id="A0A4R8XWN8"/>
<evidence type="ECO:0000313" key="2">
    <source>
        <dbReference type="Proteomes" id="UP000298433"/>
    </source>
</evidence>
<organism evidence="1 2">
    <name type="scientific">Cryobacterium cheniae</name>
    <dbReference type="NCBI Taxonomy" id="1259262"/>
    <lineage>
        <taxon>Bacteria</taxon>
        <taxon>Bacillati</taxon>
        <taxon>Actinomycetota</taxon>
        <taxon>Actinomycetes</taxon>
        <taxon>Micrococcales</taxon>
        <taxon>Microbacteriaceae</taxon>
        <taxon>Cryobacterium</taxon>
    </lineage>
</organism>
<dbReference type="EMBL" id="SOGN01000016">
    <property type="protein sequence ID" value="TFC83301.1"/>
    <property type="molecule type" value="Genomic_DNA"/>
</dbReference>
<protein>
    <submittedName>
        <fullName evidence="1">Uncharacterized protein</fullName>
    </submittedName>
</protein>
<name>A0A4R8XWN8_9MICO</name>